<evidence type="ECO:0000313" key="3">
    <source>
        <dbReference type="Proteomes" id="UP000799441"/>
    </source>
</evidence>
<dbReference type="AlphaFoldDB" id="A0A9P4UK33"/>
<feature type="signal peptide" evidence="1">
    <location>
        <begin position="1"/>
        <end position="22"/>
    </location>
</feature>
<dbReference type="Pfam" id="PF03659">
    <property type="entry name" value="Glyco_hydro_71"/>
    <property type="match status" value="1"/>
</dbReference>
<dbReference type="Gene3D" id="3.20.20.80">
    <property type="entry name" value="Glycosidases"/>
    <property type="match status" value="1"/>
</dbReference>
<dbReference type="EMBL" id="MU003880">
    <property type="protein sequence ID" value="KAF2716338.1"/>
    <property type="molecule type" value="Genomic_DNA"/>
</dbReference>
<accession>A0A9P4UK33</accession>
<keyword evidence="1" id="KW-0732">Signal</keyword>
<keyword evidence="3" id="KW-1185">Reference proteome</keyword>
<reference evidence="2" key="1">
    <citation type="journal article" date="2020" name="Stud. Mycol.">
        <title>101 Dothideomycetes genomes: a test case for predicting lifestyles and emergence of pathogens.</title>
        <authorList>
            <person name="Haridas S."/>
            <person name="Albert R."/>
            <person name="Binder M."/>
            <person name="Bloem J."/>
            <person name="Labutti K."/>
            <person name="Salamov A."/>
            <person name="Andreopoulos B."/>
            <person name="Baker S."/>
            <person name="Barry K."/>
            <person name="Bills G."/>
            <person name="Bluhm B."/>
            <person name="Cannon C."/>
            <person name="Castanera R."/>
            <person name="Culley D."/>
            <person name="Daum C."/>
            <person name="Ezra D."/>
            <person name="Gonzalez J."/>
            <person name="Henrissat B."/>
            <person name="Kuo A."/>
            <person name="Liang C."/>
            <person name="Lipzen A."/>
            <person name="Lutzoni F."/>
            <person name="Magnuson J."/>
            <person name="Mondo S."/>
            <person name="Nolan M."/>
            <person name="Ohm R."/>
            <person name="Pangilinan J."/>
            <person name="Park H.-J."/>
            <person name="Ramirez L."/>
            <person name="Alfaro M."/>
            <person name="Sun H."/>
            <person name="Tritt A."/>
            <person name="Yoshinaga Y."/>
            <person name="Zwiers L.-H."/>
            <person name="Turgeon B."/>
            <person name="Goodwin S."/>
            <person name="Spatafora J."/>
            <person name="Crous P."/>
            <person name="Grigoriev I."/>
        </authorList>
    </citation>
    <scope>NUCLEOTIDE SEQUENCE</scope>
    <source>
        <strain evidence="2">CBS 116435</strain>
    </source>
</reference>
<organism evidence="2 3">
    <name type="scientific">Polychaeton citri CBS 116435</name>
    <dbReference type="NCBI Taxonomy" id="1314669"/>
    <lineage>
        <taxon>Eukaryota</taxon>
        <taxon>Fungi</taxon>
        <taxon>Dikarya</taxon>
        <taxon>Ascomycota</taxon>
        <taxon>Pezizomycotina</taxon>
        <taxon>Dothideomycetes</taxon>
        <taxon>Dothideomycetidae</taxon>
        <taxon>Capnodiales</taxon>
        <taxon>Capnodiaceae</taxon>
        <taxon>Polychaeton</taxon>
    </lineage>
</organism>
<keyword evidence="2" id="KW-0378">Hydrolase</keyword>
<name>A0A9P4UK33_9PEZI</name>
<protein>
    <submittedName>
        <fullName evidence="2">Glycoside hydrolase family 71 protein</fullName>
    </submittedName>
</protein>
<sequence length="447" mass="47660">MAASIASFVVFIIGLLPTLITAQAAFAHVIVGNTGAYDINQWKSDIQLAAQYGIDGFVLNIAPPFSGSTSTQMSYAFQAANALSSLNFKMFFSFDYLGGGQPWASSDIITILKAYGPNGAHYQVNGKPMVSTFEGTSNINDWNSIRSSVPGGIYFVPDWTSLGPNGFSSSIVDGAFSWDMWPNGPNNISTSSDQAWENFLKPAGKSYMMGVSPWFYTDLPGYNKAWVWRGDDMWYRRWQQTLDILPDFVEIVTWNDFGESHYIGPIYASGIPSASNADARPYVNGFPHQAWLATLPYQIAAYKHAKNSAKPAPSVPAGGDKVVFWYRTAPASAGSTDATGNDCKSSINTGGYQTCYPIPQMLEDGVFAIVLVANSATATIKIGSNAATTFTGLKPGINFISRPFNGQLGAVTVSVSSGASATGPAIVSSPSSGKANYNAWAGCAGSC</sequence>
<dbReference type="CDD" id="cd11577">
    <property type="entry name" value="GH71"/>
    <property type="match status" value="1"/>
</dbReference>
<dbReference type="OrthoDB" id="3257981at2759"/>
<dbReference type="Proteomes" id="UP000799441">
    <property type="component" value="Unassembled WGS sequence"/>
</dbReference>
<comment type="caution">
    <text evidence="2">The sequence shown here is derived from an EMBL/GenBank/DDBJ whole genome shotgun (WGS) entry which is preliminary data.</text>
</comment>
<evidence type="ECO:0000256" key="1">
    <source>
        <dbReference type="SAM" id="SignalP"/>
    </source>
</evidence>
<dbReference type="InterPro" id="IPR005197">
    <property type="entry name" value="Glyco_hydro_71"/>
</dbReference>
<proteinExistence type="predicted"/>
<gene>
    <name evidence="2" type="ORF">K431DRAFT_307866</name>
</gene>
<dbReference type="GO" id="GO:0051118">
    <property type="term" value="F:glucan endo-1,3-alpha-glucosidase activity"/>
    <property type="evidence" value="ECO:0007669"/>
    <property type="project" value="InterPro"/>
</dbReference>
<evidence type="ECO:0000313" key="2">
    <source>
        <dbReference type="EMBL" id="KAF2716338.1"/>
    </source>
</evidence>
<feature type="chain" id="PRO_5040207435" evidence="1">
    <location>
        <begin position="23"/>
        <end position="447"/>
    </location>
</feature>